<comment type="caution">
    <text evidence="10">The sequence shown here is derived from an EMBL/GenBank/DDBJ whole genome shotgun (WGS) entry which is preliminary data.</text>
</comment>
<keyword evidence="3" id="KW-0808">Transferase</keyword>
<dbReference type="EC" id="2.7.7.7" evidence="2"/>
<keyword evidence="7" id="KW-0238">DNA-binding</keyword>
<dbReference type="AlphaFoldDB" id="A0AAV4CP18"/>
<evidence type="ECO:0000256" key="2">
    <source>
        <dbReference type="ARBA" id="ARBA00012417"/>
    </source>
</evidence>
<protein>
    <recommendedName>
        <fullName evidence="2">DNA-directed DNA polymerase</fullName>
        <ecNumber evidence="2">2.7.7.7</ecNumber>
    </recommendedName>
</protein>
<feature type="domain" description="DNA-directed DNA polymerase family B mitochondria/virus" evidence="9">
    <location>
        <begin position="130"/>
        <end position="337"/>
    </location>
</feature>
<keyword evidence="11" id="KW-1185">Reference proteome</keyword>
<evidence type="ECO:0000256" key="4">
    <source>
        <dbReference type="ARBA" id="ARBA00022695"/>
    </source>
</evidence>
<dbReference type="GO" id="GO:0006260">
    <property type="term" value="P:DNA replication"/>
    <property type="evidence" value="ECO:0007669"/>
    <property type="project" value="UniProtKB-KW"/>
</dbReference>
<evidence type="ECO:0000256" key="8">
    <source>
        <dbReference type="ARBA" id="ARBA00049244"/>
    </source>
</evidence>
<evidence type="ECO:0000256" key="7">
    <source>
        <dbReference type="ARBA" id="ARBA00023125"/>
    </source>
</evidence>
<dbReference type="EMBL" id="BLXT01006818">
    <property type="protein sequence ID" value="GFO33603.1"/>
    <property type="molecule type" value="Genomic_DNA"/>
</dbReference>
<dbReference type="PANTHER" id="PTHR33206:SF1">
    <property type="entry name" value="DNA-DIRECTED DNA POLYMERASE"/>
    <property type="match status" value="1"/>
</dbReference>
<dbReference type="GO" id="GO:0000166">
    <property type="term" value="F:nucleotide binding"/>
    <property type="evidence" value="ECO:0007669"/>
    <property type="project" value="InterPro"/>
</dbReference>
<sequence>MGDYLEEISTSAFQILRDTCFKDAFEYLETLREEDDKGRVNLKTTLLKYLSQLPVVGFNSGKYDLNVIKSYFAQRFLISEVDDCESDSKCGNSLRQWGKRFVIKKNNEFMAISTPFLKFLDITKFIAPGFSYAKYLAAYEVEEQKGFFPYEYITSIDKLDETSLPPRDAFYSSLRNSELPVQNYDYVYKVWKESGMTSLRDLMIWYNNKDTRPFIEALTKQCEFYKTLGLDMLKDAVSVPGLTLRYLFKTMPRAHFFSLIREKDKDLHEELRKQIVGGPSIIFHRYHEKGITKLRGESGKAVQSLVGYDANSLYLWAISQEMPTEYPVRRRKKKRFSARSDRQTEGCGDVNLVNGKSFQELHETTAEITQYLREEVGVKVVEMYECEWEEMKEGNDEIVNFIKVHLPQSPSPFSDSSPQTKMSILRDIYDGFLYGLVRCDIKVPESLRSHFSEMSPIFKNIDVSSEDIGPFMRDFADEHKLLGRPRRTLIGSFIGKNIFLATPLLRWYLEHGLVVDEIYEVVEYTPARCFQGFADIVSENRRRGDLDPTKAILAETFKLLGNSAAREPTRCSLFNGEGCRKTCQQPSFQDMHPSRSQ</sequence>
<evidence type="ECO:0000313" key="10">
    <source>
        <dbReference type="EMBL" id="GFO33603.1"/>
    </source>
</evidence>
<evidence type="ECO:0000259" key="9">
    <source>
        <dbReference type="Pfam" id="PF03175"/>
    </source>
</evidence>
<keyword evidence="5" id="KW-0235">DNA replication</keyword>
<evidence type="ECO:0000256" key="6">
    <source>
        <dbReference type="ARBA" id="ARBA00022932"/>
    </source>
</evidence>
<evidence type="ECO:0000256" key="1">
    <source>
        <dbReference type="ARBA" id="ARBA00005755"/>
    </source>
</evidence>
<reference evidence="10 11" key="1">
    <citation type="journal article" date="2021" name="Elife">
        <title>Chloroplast acquisition without the gene transfer in kleptoplastic sea slugs, Plakobranchus ocellatus.</title>
        <authorList>
            <person name="Maeda T."/>
            <person name="Takahashi S."/>
            <person name="Yoshida T."/>
            <person name="Shimamura S."/>
            <person name="Takaki Y."/>
            <person name="Nagai Y."/>
            <person name="Toyoda A."/>
            <person name="Suzuki Y."/>
            <person name="Arimoto A."/>
            <person name="Ishii H."/>
            <person name="Satoh N."/>
            <person name="Nishiyama T."/>
            <person name="Hasebe M."/>
            <person name="Maruyama T."/>
            <person name="Minagawa J."/>
            <person name="Obokata J."/>
            <person name="Shigenobu S."/>
        </authorList>
    </citation>
    <scope>NUCLEOTIDE SEQUENCE [LARGE SCALE GENOMIC DNA]</scope>
</reference>
<organism evidence="10 11">
    <name type="scientific">Plakobranchus ocellatus</name>
    <dbReference type="NCBI Taxonomy" id="259542"/>
    <lineage>
        <taxon>Eukaryota</taxon>
        <taxon>Metazoa</taxon>
        <taxon>Spiralia</taxon>
        <taxon>Lophotrochozoa</taxon>
        <taxon>Mollusca</taxon>
        <taxon>Gastropoda</taxon>
        <taxon>Heterobranchia</taxon>
        <taxon>Euthyneura</taxon>
        <taxon>Panpulmonata</taxon>
        <taxon>Sacoglossa</taxon>
        <taxon>Placobranchoidea</taxon>
        <taxon>Plakobranchidae</taxon>
        <taxon>Plakobranchus</taxon>
    </lineage>
</organism>
<evidence type="ECO:0000256" key="3">
    <source>
        <dbReference type="ARBA" id="ARBA00022679"/>
    </source>
</evidence>
<accession>A0AAV4CP18</accession>
<keyword evidence="6" id="KW-0239">DNA-directed DNA polymerase</keyword>
<comment type="similarity">
    <text evidence="1">Belongs to the DNA polymerase type-B family.</text>
</comment>
<dbReference type="Pfam" id="PF03175">
    <property type="entry name" value="DNA_pol_B_2"/>
    <property type="match status" value="1"/>
</dbReference>
<dbReference type="GO" id="GO:0003677">
    <property type="term" value="F:DNA binding"/>
    <property type="evidence" value="ECO:0007669"/>
    <property type="project" value="UniProtKB-KW"/>
</dbReference>
<evidence type="ECO:0000313" key="11">
    <source>
        <dbReference type="Proteomes" id="UP000735302"/>
    </source>
</evidence>
<dbReference type="PANTHER" id="PTHR33206">
    <property type="entry name" value="PROTEIN CBG10425"/>
    <property type="match status" value="1"/>
</dbReference>
<dbReference type="InterPro" id="IPR004868">
    <property type="entry name" value="DNA-dir_DNA_pol_B_mt/vir"/>
</dbReference>
<proteinExistence type="inferred from homology"/>
<comment type="catalytic activity">
    <reaction evidence="8">
        <text>DNA(n) + a 2'-deoxyribonucleoside 5'-triphosphate = DNA(n+1) + diphosphate</text>
        <dbReference type="Rhea" id="RHEA:22508"/>
        <dbReference type="Rhea" id="RHEA-COMP:17339"/>
        <dbReference type="Rhea" id="RHEA-COMP:17340"/>
        <dbReference type="ChEBI" id="CHEBI:33019"/>
        <dbReference type="ChEBI" id="CHEBI:61560"/>
        <dbReference type="ChEBI" id="CHEBI:173112"/>
        <dbReference type="EC" id="2.7.7.7"/>
    </reaction>
</comment>
<gene>
    <name evidence="10" type="ORF">PoB_006010800</name>
</gene>
<evidence type="ECO:0000256" key="5">
    <source>
        <dbReference type="ARBA" id="ARBA00022705"/>
    </source>
</evidence>
<keyword evidence="4" id="KW-0548">Nucleotidyltransferase</keyword>
<dbReference type="Proteomes" id="UP000735302">
    <property type="component" value="Unassembled WGS sequence"/>
</dbReference>
<dbReference type="GO" id="GO:0003887">
    <property type="term" value="F:DNA-directed DNA polymerase activity"/>
    <property type="evidence" value="ECO:0007669"/>
    <property type="project" value="UniProtKB-KW"/>
</dbReference>
<name>A0AAV4CP18_9GAST</name>